<evidence type="ECO:0000313" key="2">
    <source>
        <dbReference type="Proteomes" id="UP000053176"/>
    </source>
</evidence>
<dbReference type="AlphaFoldDB" id="A0A124GGC2"/>
<accession>A0A124GGC2</accession>
<reference evidence="1 2" key="1">
    <citation type="submission" date="2015-12" db="EMBL/GenBank/DDBJ databases">
        <title>Draft genome sequence of Mesorhizobium sp. UFLA 01-765, a multitolerant efficient symbiont and plant-growth promoting strain isolated from Zn-mining soil using Leucaena leucocephala as a trap plant.</title>
        <authorList>
            <person name="Rangel W.M."/>
            <person name="Thijs S."/>
            <person name="Longatti S.M."/>
            <person name="Moreira F.M."/>
            <person name="Weyens N."/>
            <person name="Vangronsveld J."/>
            <person name="Van Hamme J.D."/>
            <person name="Bottos E.M."/>
            <person name="Rineau F."/>
        </authorList>
    </citation>
    <scope>NUCLEOTIDE SEQUENCE [LARGE SCALE GENOMIC DNA]</scope>
    <source>
        <strain evidence="1 2">UFLA 01-765</strain>
    </source>
</reference>
<name>A0A124GGC2_RHILI</name>
<sequence length="132" mass="14232">MRLVRQGLDNAALGNMTLRTSFDHTAQFFAQRLEANDSGLDLGKPRPCGAVSNLARLMRVVLQVEQRSNGFDVEAELACVANECQAINILLSVQPALTGRSRWSGQQADLLIESNSGNLDARGTGGFSNRNG</sequence>
<comment type="caution">
    <text evidence="1">The sequence shown here is derived from an EMBL/GenBank/DDBJ whole genome shotgun (WGS) entry which is preliminary data.</text>
</comment>
<dbReference type="Proteomes" id="UP000053176">
    <property type="component" value="Unassembled WGS sequence"/>
</dbReference>
<dbReference type="EMBL" id="LPWA01000107">
    <property type="protein sequence ID" value="KUM26301.1"/>
    <property type="molecule type" value="Genomic_DNA"/>
</dbReference>
<protein>
    <submittedName>
        <fullName evidence="1">Uncharacterized protein</fullName>
    </submittedName>
</protein>
<proteinExistence type="predicted"/>
<organism evidence="1 2">
    <name type="scientific">Rhizobium loti</name>
    <name type="common">Mesorhizobium loti</name>
    <dbReference type="NCBI Taxonomy" id="381"/>
    <lineage>
        <taxon>Bacteria</taxon>
        <taxon>Pseudomonadati</taxon>
        <taxon>Pseudomonadota</taxon>
        <taxon>Alphaproteobacteria</taxon>
        <taxon>Hyphomicrobiales</taxon>
        <taxon>Phyllobacteriaceae</taxon>
        <taxon>Mesorhizobium</taxon>
    </lineage>
</organism>
<evidence type="ECO:0000313" key="1">
    <source>
        <dbReference type="EMBL" id="KUM26301.1"/>
    </source>
</evidence>
<gene>
    <name evidence="1" type="ORF">AU467_22400</name>
</gene>